<sequence>MSPTEKYNRIPTSKKPKNPQEFFRLILGCAYKVSSRTEDKDMAYTNVFARYEIKYLIDKDQKDRLVKAMEGRMKEDYYGHTTIRNIYFDTPDQRLIRTSLDKPEYKEKLRVRSYKRVTEDEDIFVELKKKFEDVVYKRRTAMPEHLASRWLCEGGRAPYDTQIVNEIAYLMEFYKTLEPKVFLSYERDAYLAKDQSGLRITFDSNIIARDHDLTLTKNVYGDKVIPQDQYVLEIKVSGGMPLWLTEFLTGNRLQKTSFSKYGAYYINNIRKEQTNKGGLLYA</sequence>
<evidence type="ECO:0000259" key="1">
    <source>
        <dbReference type="Pfam" id="PF09359"/>
    </source>
</evidence>
<proteinExistence type="predicted"/>
<name>W0FL23_9BACT</name>
<reference evidence="2" key="1">
    <citation type="journal article" date="2013" name="PLoS ONE">
        <title>Metagenomic insights into the carbohydrate-active enzymes carried by the microorganisms adhering to solid digesta in the rumen of cows.</title>
        <authorList>
            <person name="Wang L."/>
            <person name="Hatem A."/>
            <person name="Catalyurek U.V."/>
            <person name="Morrison M."/>
            <person name="Yu Z."/>
        </authorList>
    </citation>
    <scope>NUCLEOTIDE SEQUENCE</scope>
</reference>
<dbReference type="AlphaFoldDB" id="W0FL23"/>
<organism evidence="2">
    <name type="scientific">uncultured bacterium Contig1532b</name>
    <dbReference type="NCBI Taxonomy" id="1393450"/>
    <lineage>
        <taxon>Bacteria</taxon>
        <taxon>environmental samples</taxon>
    </lineage>
</organism>
<dbReference type="CDD" id="cd07750">
    <property type="entry name" value="PolyPPase_VTC_like"/>
    <property type="match status" value="1"/>
</dbReference>
<dbReference type="Gene3D" id="3.20.100.30">
    <property type="entry name" value="VTC, catalytic tunnel domain"/>
    <property type="match status" value="1"/>
</dbReference>
<accession>W0FL23</accession>
<dbReference type="Pfam" id="PF09359">
    <property type="entry name" value="VTC"/>
    <property type="match status" value="1"/>
</dbReference>
<feature type="domain" description="VTC" evidence="1">
    <location>
        <begin position="50"/>
        <end position="263"/>
    </location>
</feature>
<dbReference type="EMBL" id="KC246771">
    <property type="protein sequence ID" value="AHF23675.1"/>
    <property type="molecule type" value="Genomic_DNA"/>
</dbReference>
<evidence type="ECO:0000313" key="2">
    <source>
        <dbReference type="EMBL" id="AHF23675.1"/>
    </source>
</evidence>
<dbReference type="InterPro" id="IPR033469">
    <property type="entry name" value="CYTH-like_dom_sf"/>
</dbReference>
<dbReference type="GO" id="GO:0006799">
    <property type="term" value="P:polyphosphate biosynthetic process"/>
    <property type="evidence" value="ECO:0007669"/>
    <property type="project" value="UniProtKB-ARBA"/>
</dbReference>
<dbReference type="SUPFAM" id="SSF55154">
    <property type="entry name" value="CYTH-like phosphatases"/>
    <property type="match status" value="1"/>
</dbReference>
<protein>
    <submittedName>
        <fullName evidence="2">VTC domain protein</fullName>
    </submittedName>
</protein>
<dbReference type="InterPro" id="IPR018966">
    <property type="entry name" value="VTC_domain"/>
</dbReference>
<dbReference type="InterPro" id="IPR042267">
    <property type="entry name" value="VTC_sf"/>
</dbReference>